<name>A0ABM5V0I0_9BURK</name>
<protein>
    <recommendedName>
        <fullName evidence="3">Type III secretion protein</fullName>
    </recommendedName>
</protein>
<reference evidence="2" key="1">
    <citation type="journal article" date="2015" name="Genome Announc.">
        <title>Complete Genome Sequence of Herbaspirillum hiltneri N3 (DSM 17495), Isolated from Surface-Sterilized Wheat Roots.</title>
        <authorList>
            <person name="Guizelini D."/>
            <person name="Saizaki P.M."/>
            <person name="Coimbra N.A."/>
            <person name="Weiss V.A."/>
            <person name="Faoro H."/>
            <person name="Sfeir M.Z."/>
            <person name="Baura V.A."/>
            <person name="Monteiro R.A."/>
            <person name="Chubatsu L.S."/>
            <person name="Souza E.M."/>
            <person name="Cruz L.M."/>
            <person name="Pedrosa F.O."/>
            <person name="Raittz R.T."/>
            <person name="Marchaukoski J.N."/>
            <person name="Steffens M.B."/>
        </authorList>
    </citation>
    <scope>NUCLEOTIDE SEQUENCE [LARGE SCALE GENOMIC DNA]</scope>
    <source>
        <strain evidence="2">N3</strain>
    </source>
</reference>
<evidence type="ECO:0008006" key="3">
    <source>
        <dbReference type="Google" id="ProtNLM"/>
    </source>
</evidence>
<dbReference type="EMBL" id="CP011409">
    <property type="protein sequence ID" value="AKZ62907.1"/>
    <property type="molecule type" value="Genomic_DNA"/>
</dbReference>
<sequence>MIAVSPPSPAALAPWFLDWWFTPWDYAAERENLLPQATGLAAQRDGYRLWCSRAGIAPDLPPHFDASWQVVVLRKRNDFMRCARLFGGLFAAREHDFDELGRLPREIRLWCLSVALTQPLQTARPRSRRESSDGIEARGLLELALRLEQGFPGMWPRLALMLPPPLSALLASALAICNDAASAEFAGPERARLQRCWKICAARAKTVVA</sequence>
<dbReference type="RefSeq" id="WP_053196970.1">
    <property type="nucleotide sequence ID" value="NZ_CP011409.1"/>
</dbReference>
<organism evidence="1 2">
    <name type="scientific">Herbaspirillum hiltneri N3</name>
    <dbReference type="NCBI Taxonomy" id="1262470"/>
    <lineage>
        <taxon>Bacteria</taxon>
        <taxon>Pseudomonadati</taxon>
        <taxon>Pseudomonadota</taxon>
        <taxon>Betaproteobacteria</taxon>
        <taxon>Burkholderiales</taxon>
        <taxon>Oxalobacteraceae</taxon>
        <taxon>Herbaspirillum</taxon>
    </lineage>
</organism>
<evidence type="ECO:0000313" key="2">
    <source>
        <dbReference type="Proteomes" id="UP000063429"/>
    </source>
</evidence>
<proteinExistence type="predicted"/>
<gene>
    <name evidence="1" type="ORF">F506_09665</name>
</gene>
<dbReference type="Proteomes" id="UP000063429">
    <property type="component" value="Chromosome"/>
</dbReference>
<keyword evidence="2" id="KW-1185">Reference proteome</keyword>
<evidence type="ECO:0000313" key="1">
    <source>
        <dbReference type="EMBL" id="AKZ62907.1"/>
    </source>
</evidence>
<accession>A0ABM5V0I0</accession>